<proteinExistence type="predicted"/>
<organism evidence="2 3">
    <name type="scientific">Kitasatospora xanthocidica</name>
    <dbReference type="NCBI Taxonomy" id="83382"/>
    <lineage>
        <taxon>Bacteria</taxon>
        <taxon>Bacillati</taxon>
        <taxon>Actinomycetota</taxon>
        <taxon>Actinomycetes</taxon>
        <taxon>Kitasatosporales</taxon>
        <taxon>Streptomycetaceae</taxon>
        <taxon>Kitasatospora</taxon>
    </lineage>
</organism>
<dbReference type="GO" id="GO:0005829">
    <property type="term" value="C:cytosol"/>
    <property type="evidence" value="ECO:0007669"/>
    <property type="project" value="TreeGrafter"/>
</dbReference>
<evidence type="ECO:0000259" key="1">
    <source>
        <dbReference type="SMART" id="SM00923"/>
    </source>
</evidence>
<dbReference type="InterPro" id="IPR005153">
    <property type="entry name" value="MbtH-like_dom"/>
</dbReference>
<dbReference type="PANTHER" id="PTHR38444">
    <property type="entry name" value="ENTEROBACTIN BIOSYNTHESIS PROTEIN YBDZ"/>
    <property type="match status" value="1"/>
</dbReference>
<gene>
    <name evidence="2" type="ORF">DR950_00585</name>
</gene>
<protein>
    <submittedName>
        <fullName evidence="2">MbtH family protein</fullName>
    </submittedName>
</protein>
<feature type="domain" description="MbtH-like" evidence="1">
    <location>
        <begin position="3"/>
        <end position="53"/>
    </location>
</feature>
<name>A0A372ZKV0_9ACTN</name>
<sequence>MTSPFDDPDASYLVLVNPLGQYSLWPGFAQVPAGWRIARGRGSRDECLAYVDRVWTDQRPPAPTAAAPDGREVVAP</sequence>
<dbReference type="Pfam" id="PF03621">
    <property type="entry name" value="MbtH"/>
    <property type="match status" value="1"/>
</dbReference>
<dbReference type="InterPro" id="IPR038020">
    <property type="entry name" value="MbtH-like_sf"/>
</dbReference>
<evidence type="ECO:0000313" key="3">
    <source>
        <dbReference type="Proteomes" id="UP000263377"/>
    </source>
</evidence>
<dbReference type="EMBL" id="QVIG01000001">
    <property type="protein sequence ID" value="RGD56483.1"/>
    <property type="molecule type" value="Genomic_DNA"/>
</dbReference>
<dbReference type="Proteomes" id="UP000263377">
    <property type="component" value="Unassembled WGS sequence"/>
</dbReference>
<dbReference type="RefSeq" id="WP_074005399.1">
    <property type="nucleotide sequence ID" value="NZ_QVIG01000001.1"/>
</dbReference>
<dbReference type="Gene3D" id="3.90.820.10">
    <property type="entry name" value="Structural Genomics, Unknown Function 30-nov-00 1gh9 Mol_id"/>
    <property type="match status" value="1"/>
</dbReference>
<evidence type="ECO:0000313" key="2">
    <source>
        <dbReference type="EMBL" id="RGD56483.1"/>
    </source>
</evidence>
<reference evidence="2 3" key="1">
    <citation type="submission" date="2018-08" db="EMBL/GenBank/DDBJ databases">
        <title>Diversity &amp; Physiological Properties of Lignin-Decomposing Actinobacteria from Soil.</title>
        <authorList>
            <person name="Roh S.G."/>
            <person name="Kim S.B."/>
        </authorList>
    </citation>
    <scope>NUCLEOTIDE SEQUENCE [LARGE SCALE GENOMIC DNA]</scope>
    <source>
        <strain evidence="2 3">MMS17-GH009</strain>
    </source>
</reference>
<dbReference type="SMART" id="SM00923">
    <property type="entry name" value="MbtH"/>
    <property type="match status" value="1"/>
</dbReference>
<accession>A0A372ZKV0</accession>
<comment type="caution">
    <text evidence="2">The sequence shown here is derived from an EMBL/GenBank/DDBJ whole genome shotgun (WGS) entry which is preliminary data.</text>
</comment>
<dbReference type="GO" id="GO:0019290">
    <property type="term" value="P:siderophore biosynthetic process"/>
    <property type="evidence" value="ECO:0007669"/>
    <property type="project" value="TreeGrafter"/>
</dbReference>
<dbReference type="InterPro" id="IPR037407">
    <property type="entry name" value="MLP_fam"/>
</dbReference>
<dbReference type="AlphaFoldDB" id="A0A372ZKV0"/>
<dbReference type="PANTHER" id="PTHR38444:SF1">
    <property type="entry name" value="ENTEROBACTIN BIOSYNTHESIS PROTEIN YBDZ"/>
    <property type="match status" value="1"/>
</dbReference>
<keyword evidence="3" id="KW-1185">Reference proteome</keyword>
<dbReference type="SUPFAM" id="SSF160582">
    <property type="entry name" value="MbtH-like"/>
    <property type="match status" value="1"/>
</dbReference>